<dbReference type="EMBL" id="JAWDGP010007454">
    <property type="protein sequence ID" value="KAK3717540.1"/>
    <property type="molecule type" value="Genomic_DNA"/>
</dbReference>
<organism evidence="7 8">
    <name type="scientific">Elysia crispata</name>
    <name type="common">lettuce slug</name>
    <dbReference type="NCBI Taxonomy" id="231223"/>
    <lineage>
        <taxon>Eukaryota</taxon>
        <taxon>Metazoa</taxon>
        <taxon>Spiralia</taxon>
        <taxon>Lophotrochozoa</taxon>
        <taxon>Mollusca</taxon>
        <taxon>Gastropoda</taxon>
        <taxon>Heterobranchia</taxon>
        <taxon>Euthyneura</taxon>
        <taxon>Panpulmonata</taxon>
        <taxon>Sacoglossa</taxon>
        <taxon>Placobranchoidea</taxon>
        <taxon>Plakobranchidae</taxon>
        <taxon>Elysia</taxon>
    </lineage>
</organism>
<dbReference type="SUPFAM" id="SSF54373">
    <property type="entry name" value="FAD-linked reductases, C-terminal domain"/>
    <property type="match status" value="1"/>
</dbReference>
<evidence type="ECO:0000259" key="6">
    <source>
        <dbReference type="Pfam" id="PF01266"/>
    </source>
</evidence>
<dbReference type="GO" id="GO:0050660">
    <property type="term" value="F:flavin adenine dinucleotide binding"/>
    <property type="evidence" value="ECO:0007669"/>
    <property type="project" value="InterPro"/>
</dbReference>
<dbReference type="NCBIfam" id="NF008425">
    <property type="entry name" value="PRK11259.1"/>
    <property type="match status" value="1"/>
</dbReference>
<keyword evidence="3" id="KW-0285">Flavoprotein</keyword>
<evidence type="ECO:0000313" key="7">
    <source>
        <dbReference type="EMBL" id="KAK3717540.1"/>
    </source>
</evidence>
<evidence type="ECO:0000313" key="8">
    <source>
        <dbReference type="Proteomes" id="UP001283361"/>
    </source>
</evidence>
<dbReference type="PANTHER" id="PTHR10961">
    <property type="entry name" value="PEROXISOMAL SARCOSINE OXIDASE"/>
    <property type="match status" value="1"/>
</dbReference>
<dbReference type="Gene3D" id="3.30.9.10">
    <property type="entry name" value="D-Amino Acid Oxidase, subunit A, domain 2"/>
    <property type="match status" value="1"/>
</dbReference>
<evidence type="ECO:0000256" key="4">
    <source>
        <dbReference type="ARBA" id="ARBA00022827"/>
    </source>
</evidence>
<evidence type="ECO:0000256" key="1">
    <source>
        <dbReference type="ARBA" id="ARBA00001974"/>
    </source>
</evidence>
<feature type="domain" description="FAD dependent oxidoreductase" evidence="6">
    <location>
        <begin position="62"/>
        <end position="418"/>
    </location>
</feature>
<evidence type="ECO:0000256" key="2">
    <source>
        <dbReference type="ARBA" id="ARBA00010989"/>
    </source>
</evidence>
<comment type="caution">
    <text evidence="7">The sequence shown here is derived from an EMBL/GenBank/DDBJ whole genome shotgun (WGS) entry which is preliminary data.</text>
</comment>
<keyword evidence="5" id="KW-0560">Oxidoreductase</keyword>
<evidence type="ECO:0000256" key="5">
    <source>
        <dbReference type="ARBA" id="ARBA00023002"/>
    </source>
</evidence>
<dbReference type="InterPro" id="IPR045170">
    <property type="entry name" value="MTOX"/>
</dbReference>
<keyword evidence="8" id="KW-1185">Reference proteome</keyword>
<dbReference type="SUPFAM" id="SSF51905">
    <property type="entry name" value="FAD/NAD(P)-binding domain"/>
    <property type="match status" value="1"/>
</dbReference>
<comment type="cofactor">
    <cofactor evidence="1">
        <name>FAD</name>
        <dbReference type="ChEBI" id="CHEBI:57692"/>
    </cofactor>
</comment>
<dbReference type="AlphaFoldDB" id="A0AAE0XVG4"/>
<comment type="similarity">
    <text evidence="2">Belongs to the MSOX/MTOX family.</text>
</comment>
<name>A0AAE0XVG4_9GAST</name>
<proteinExistence type="inferred from homology"/>
<accession>A0AAE0XVG4</accession>
<dbReference type="Gene3D" id="3.50.50.60">
    <property type="entry name" value="FAD/NAD(P)-binding domain"/>
    <property type="match status" value="1"/>
</dbReference>
<protein>
    <recommendedName>
        <fullName evidence="6">FAD dependent oxidoreductase domain-containing protein</fullName>
    </recommendedName>
</protein>
<dbReference type="Pfam" id="PF01266">
    <property type="entry name" value="DAO"/>
    <property type="match status" value="1"/>
</dbReference>
<gene>
    <name evidence="7" type="ORF">RRG08_032022</name>
</gene>
<sequence length="459" mass="50938">MRKECQSVNSLLGIQNYRLHTPSGQCLKHQFTRGNTTAPVRFPEYSIMANTIEELNGRRHFDYIVIGCGGIGSGALYWLSKRAGENVLGLEKFQLAHSNGGSQDVSRIIRLMYPIEEYLRLTPETYRAWEEVEKESGYQLVYKPGSLSLADTPDGVAVLEKYAAKMAEAGIPFERFNSKQLMERYPQFTAGPQMQALYQKDGGLVDAAAGNSLHVQLAQGRGAKVIDNCPVNKLSRDPSGLLEVCTPKGTFTCRKVMVTAGAWINHVISSIGCHVPVYVTQENVTYFGSPHTKEFTREKFPVFIYHDQERDVYALPVHGITGTKIGVDAGGPVTTGDTRTWVPDPVRLRHITDLCKRIIPKFLGPVMETKTCLYTMTPDRNFLIDTASKAGFPDVIVCSGAGHAYKFASFLGKVLSEMAVDGRTQFDISAFSWDREALTDPQFKPTFYHGKDQGPSSKL</sequence>
<dbReference type="Proteomes" id="UP001283361">
    <property type="component" value="Unassembled WGS sequence"/>
</dbReference>
<evidence type="ECO:0000256" key="3">
    <source>
        <dbReference type="ARBA" id="ARBA00022630"/>
    </source>
</evidence>
<keyword evidence="4" id="KW-0274">FAD</keyword>
<dbReference type="InterPro" id="IPR036188">
    <property type="entry name" value="FAD/NAD-bd_sf"/>
</dbReference>
<dbReference type="GO" id="GO:0008115">
    <property type="term" value="F:sarcosine oxidase activity"/>
    <property type="evidence" value="ECO:0007669"/>
    <property type="project" value="TreeGrafter"/>
</dbReference>
<dbReference type="InterPro" id="IPR006076">
    <property type="entry name" value="FAD-dep_OxRdtase"/>
</dbReference>
<reference evidence="7" key="1">
    <citation type="journal article" date="2023" name="G3 (Bethesda)">
        <title>A reference genome for the long-term kleptoplast-retaining sea slug Elysia crispata morphotype clarki.</title>
        <authorList>
            <person name="Eastman K.E."/>
            <person name="Pendleton A.L."/>
            <person name="Shaikh M.A."/>
            <person name="Suttiyut T."/>
            <person name="Ogas R."/>
            <person name="Tomko P."/>
            <person name="Gavelis G."/>
            <person name="Widhalm J.R."/>
            <person name="Wisecaver J.H."/>
        </authorList>
    </citation>
    <scope>NUCLEOTIDE SEQUENCE</scope>
    <source>
        <strain evidence="7">ECLA1</strain>
    </source>
</reference>
<dbReference type="PANTHER" id="PTHR10961:SF7">
    <property type="entry name" value="FAD DEPENDENT OXIDOREDUCTASE DOMAIN-CONTAINING PROTEIN"/>
    <property type="match status" value="1"/>
</dbReference>